<dbReference type="PANTHER" id="PTHR43725">
    <property type="entry name" value="UDP-GLUCOSE 4-EPIMERASE"/>
    <property type="match status" value="1"/>
</dbReference>
<keyword evidence="9" id="KW-1185">Reference proteome</keyword>
<dbReference type="GO" id="GO:0003978">
    <property type="term" value="F:UDP-glucose 4-epimerase activity"/>
    <property type="evidence" value="ECO:0007669"/>
    <property type="project" value="UniProtKB-UniRule"/>
</dbReference>
<evidence type="ECO:0000256" key="2">
    <source>
        <dbReference type="ARBA" id="ARBA00007637"/>
    </source>
</evidence>
<evidence type="ECO:0000313" key="8">
    <source>
        <dbReference type="EMBL" id="ORZ34891.1"/>
    </source>
</evidence>
<dbReference type="Gene3D" id="3.90.25.10">
    <property type="entry name" value="UDP-galactose 4-epimerase, domain 1"/>
    <property type="match status" value="1"/>
</dbReference>
<dbReference type="AlphaFoldDB" id="A0A1Y2HM46"/>
<protein>
    <recommendedName>
        <fullName evidence="6">UDP-glucose 4-epimerase</fullName>
        <ecNumber evidence="6">5.1.3.2</ecNumber>
    </recommendedName>
</protein>
<organism evidence="8 9">
    <name type="scientific">Catenaria anguillulae PL171</name>
    <dbReference type="NCBI Taxonomy" id="765915"/>
    <lineage>
        <taxon>Eukaryota</taxon>
        <taxon>Fungi</taxon>
        <taxon>Fungi incertae sedis</taxon>
        <taxon>Blastocladiomycota</taxon>
        <taxon>Blastocladiomycetes</taxon>
        <taxon>Blastocladiales</taxon>
        <taxon>Catenariaceae</taxon>
        <taxon>Catenaria</taxon>
    </lineage>
</organism>
<dbReference type="Pfam" id="PF01370">
    <property type="entry name" value="Epimerase"/>
    <property type="match status" value="1"/>
</dbReference>
<dbReference type="SUPFAM" id="SSF51735">
    <property type="entry name" value="NAD(P)-binding Rossmann-fold domains"/>
    <property type="match status" value="1"/>
</dbReference>
<comment type="pathway">
    <text evidence="6">Carbohydrate metabolism; galactose metabolism.</text>
</comment>
<dbReference type="EC" id="5.1.3.2" evidence="6"/>
<reference evidence="8 9" key="1">
    <citation type="submission" date="2016-07" db="EMBL/GenBank/DDBJ databases">
        <title>Pervasive Adenine N6-methylation of Active Genes in Fungi.</title>
        <authorList>
            <consortium name="DOE Joint Genome Institute"/>
            <person name="Mondo S.J."/>
            <person name="Dannebaum R.O."/>
            <person name="Kuo R.C."/>
            <person name="Labutti K."/>
            <person name="Haridas S."/>
            <person name="Kuo A."/>
            <person name="Salamov A."/>
            <person name="Ahrendt S.R."/>
            <person name="Lipzen A."/>
            <person name="Sullivan W."/>
            <person name="Andreopoulos W.B."/>
            <person name="Clum A."/>
            <person name="Lindquist E."/>
            <person name="Daum C."/>
            <person name="Ramamoorthy G.K."/>
            <person name="Gryganskyi A."/>
            <person name="Culley D."/>
            <person name="Magnuson J.K."/>
            <person name="James T.Y."/>
            <person name="O'Malley M.A."/>
            <person name="Stajich J.E."/>
            <person name="Spatafora J.W."/>
            <person name="Visel A."/>
            <person name="Grigoriev I.V."/>
        </authorList>
    </citation>
    <scope>NUCLEOTIDE SEQUENCE [LARGE SCALE GENOMIC DNA]</scope>
    <source>
        <strain evidence="8 9">PL171</strain>
    </source>
</reference>
<dbReference type="CDD" id="cd05247">
    <property type="entry name" value="UDP_G4E_1_SDR_e"/>
    <property type="match status" value="1"/>
</dbReference>
<dbReference type="Proteomes" id="UP000193411">
    <property type="component" value="Unassembled WGS sequence"/>
</dbReference>
<evidence type="ECO:0000256" key="1">
    <source>
        <dbReference type="ARBA" id="ARBA00001911"/>
    </source>
</evidence>
<name>A0A1Y2HM46_9FUNG</name>
<feature type="domain" description="NAD-dependent epimerase/dehydratase" evidence="7">
    <location>
        <begin position="6"/>
        <end position="258"/>
    </location>
</feature>
<comment type="caution">
    <text evidence="8">The sequence shown here is derived from an EMBL/GenBank/DDBJ whole genome shotgun (WGS) entry which is preliminary data.</text>
</comment>
<dbReference type="InterPro" id="IPR036291">
    <property type="entry name" value="NAD(P)-bd_dom_sf"/>
</dbReference>
<evidence type="ECO:0000259" key="7">
    <source>
        <dbReference type="Pfam" id="PF01370"/>
    </source>
</evidence>
<dbReference type="GO" id="GO:0006012">
    <property type="term" value="P:galactose metabolic process"/>
    <property type="evidence" value="ECO:0007669"/>
    <property type="project" value="UniProtKB-UniPathway"/>
</dbReference>
<dbReference type="STRING" id="765915.A0A1Y2HM46"/>
<comment type="catalytic activity">
    <reaction evidence="6">
        <text>UDP-alpha-D-glucose = UDP-alpha-D-galactose</text>
        <dbReference type="Rhea" id="RHEA:22168"/>
        <dbReference type="ChEBI" id="CHEBI:58885"/>
        <dbReference type="ChEBI" id="CHEBI:66914"/>
        <dbReference type="EC" id="5.1.3.2"/>
    </reaction>
</comment>
<dbReference type="InterPro" id="IPR005886">
    <property type="entry name" value="UDP_G4E"/>
</dbReference>
<keyword evidence="4 6" id="KW-0413">Isomerase</keyword>
<comment type="cofactor">
    <cofactor evidence="1 6">
        <name>NAD(+)</name>
        <dbReference type="ChEBI" id="CHEBI:57540"/>
    </cofactor>
</comment>
<dbReference type="NCBIfam" id="TIGR01179">
    <property type="entry name" value="galE"/>
    <property type="match status" value="1"/>
</dbReference>
<comment type="subunit">
    <text evidence="6">Homodimer.</text>
</comment>
<dbReference type="PANTHER" id="PTHR43725:SF53">
    <property type="entry name" value="UDP-ARABINOSE 4-EPIMERASE 1"/>
    <property type="match status" value="1"/>
</dbReference>
<dbReference type="UniPathway" id="UPA00214"/>
<dbReference type="OrthoDB" id="9402762at2759"/>
<dbReference type="EMBL" id="MCFL01000025">
    <property type="protein sequence ID" value="ORZ34891.1"/>
    <property type="molecule type" value="Genomic_DNA"/>
</dbReference>
<dbReference type="Gene3D" id="3.40.50.720">
    <property type="entry name" value="NAD(P)-binding Rossmann-like Domain"/>
    <property type="match status" value="1"/>
</dbReference>
<comment type="similarity">
    <text evidence="2 6">Belongs to the NAD(P)-dependent epimerase/dehydratase family.</text>
</comment>
<evidence type="ECO:0000313" key="9">
    <source>
        <dbReference type="Proteomes" id="UP000193411"/>
    </source>
</evidence>
<sequence>MAPMKVLVVGGAGYIGSHCVRELWKLGASAYDIVVVDNLSTGHKESIPEGVAFEHADIRDKATLIPVFEKHQPQAVFHFCASIVVSESCTDPLGYYNNNVTGTLNMLEVMHQFNVKYFIFSSTAAVFGVPQKSPIEEDDAKAPVNPYGETKLAVERILHWCDQAYGIKSVVLRYFNACGADDSGAIGEDHAQETHLIPVILQVPLGKRDQVYIYGDDYATDDGTCVRDYVHVTDLSTAHIKALEYLVKENTSNQFNLGSGKGYSVKEIIEAARKVTGHKIPAGIKGRRAGDPPTLVASSTKAEQVLGWKRKYTSVEDIVASAWKFHQAHPKGYGEH</sequence>
<keyword evidence="3 6" id="KW-0520">NAD</keyword>
<evidence type="ECO:0000256" key="5">
    <source>
        <dbReference type="ARBA" id="ARBA00023277"/>
    </source>
</evidence>
<proteinExistence type="inferred from homology"/>
<evidence type="ECO:0000256" key="3">
    <source>
        <dbReference type="ARBA" id="ARBA00023027"/>
    </source>
</evidence>
<evidence type="ECO:0000256" key="4">
    <source>
        <dbReference type="ARBA" id="ARBA00023235"/>
    </source>
</evidence>
<evidence type="ECO:0000256" key="6">
    <source>
        <dbReference type="RuleBase" id="RU366046"/>
    </source>
</evidence>
<dbReference type="InterPro" id="IPR001509">
    <property type="entry name" value="Epimerase_deHydtase"/>
</dbReference>
<accession>A0A1Y2HM46</accession>
<gene>
    <name evidence="8" type="ORF">BCR44DRAFT_62007</name>
</gene>
<keyword evidence="5 6" id="KW-0119">Carbohydrate metabolism</keyword>